<keyword evidence="2" id="KW-1185">Reference proteome</keyword>
<sequence>MDLNNKRYTSAGTDIAEVKRLNDQSGLSYNAVKKLLGKQYLKSKN</sequence>
<accession>A0ABM9ENW8</accession>
<dbReference type="Proteomes" id="UP000838308">
    <property type="component" value="Unassembled WGS sequence"/>
</dbReference>
<reference evidence="1" key="1">
    <citation type="submission" date="2022-04" db="EMBL/GenBank/DDBJ databases">
        <authorList>
            <person name="Criscuolo A."/>
        </authorList>
    </citation>
    <scope>NUCLEOTIDE SEQUENCE</scope>
    <source>
        <strain evidence="1">CIP111895</strain>
    </source>
</reference>
<dbReference type="EMBL" id="CALBWS010000006">
    <property type="protein sequence ID" value="CAH2714294.1"/>
    <property type="molecule type" value="Genomic_DNA"/>
</dbReference>
<evidence type="ECO:0000313" key="2">
    <source>
        <dbReference type="Proteomes" id="UP000838308"/>
    </source>
</evidence>
<evidence type="ECO:0000313" key="1">
    <source>
        <dbReference type="EMBL" id="CAH2714294.1"/>
    </source>
</evidence>
<dbReference type="RefSeq" id="WP_248734619.1">
    <property type="nucleotide sequence ID" value="NZ_CALBWS010000006.1"/>
</dbReference>
<comment type="caution">
    <text evidence="1">The sequence shown here is derived from an EMBL/GenBank/DDBJ whole genome shotgun (WGS) entry which is preliminary data.</text>
</comment>
<organism evidence="1 2">
    <name type="scientific">Neobacillus rhizosphaerae</name>
    <dbReference type="NCBI Taxonomy" id="2880965"/>
    <lineage>
        <taxon>Bacteria</taxon>
        <taxon>Bacillati</taxon>
        <taxon>Bacillota</taxon>
        <taxon>Bacilli</taxon>
        <taxon>Bacillales</taxon>
        <taxon>Bacillaceae</taxon>
        <taxon>Neobacillus</taxon>
    </lineage>
</organism>
<name>A0ABM9ENW8_9BACI</name>
<proteinExistence type="predicted"/>
<gene>
    <name evidence="1" type="ORF">BACCIP111895_01455</name>
</gene>
<evidence type="ECO:0008006" key="3">
    <source>
        <dbReference type="Google" id="ProtNLM"/>
    </source>
</evidence>
<protein>
    <recommendedName>
        <fullName evidence="3">DNA mismatch repair protein MutT</fullName>
    </recommendedName>
</protein>